<dbReference type="RefSeq" id="WP_062298174.1">
    <property type="nucleotide sequence ID" value="NZ_CP012036.1"/>
</dbReference>
<dbReference type="PATRIC" id="fig|224013.5.peg.1384"/>
<name>A0A0M4SR64_9NOSO</name>
<reference evidence="2" key="1">
    <citation type="submission" date="2015-07" db="EMBL/GenBank/DDBJ databases">
        <title>Genome Of Nitrogen-Fixing Cyanobacterium Nostoc piscinale CENA21 From Solimoes/Amazon River Floodplain Sediments And Comparative Genomics To Uncover Biosynthetic Natural Products Potential.</title>
        <authorList>
            <person name="Leao T.F."/>
            <person name="Leao P.N."/>
            <person name="Guimaraes P.I."/>
            <person name="de Melo A.G.C."/>
            <person name="Ramos R.T.J."/>
            <person name="Silva A."/>
            <person name="Fiore M.F."/>
            <person name="Schneider M.P.C."/>
        </authorList>
    </citation>
    <scope>NUCLEOTIDE SEQUENCE [LARGE SCALE GENOMIC DNA]</scope>
    <source>
        <strain evidence="2">CENA21</strain>
    </source>
</reference>
<dbReference type="AlphaFoldDB" id="A0A0M4SR64"/>
<organism evidence="1 2">
    <name type="scientific">Nostoc piscinale CENA21</name>
    <dbReference type="NCBI Taxonomy" id="224013"/>
    <lineage>
        <taxon>Bacteria</taxon>
        <taxon>Bacillati</taxon>
        <taxon>Cyanobacteriota</taxon>
        <taxon>Cyanophyceae</taxon>
        <taxon>Nostocales</taxon>
        <taxon>Nostocaceae</taxon>
        <taxon>Nostoc</taxon>
    </lineage>
</organism>
<dbReference type="Proteomes" id="UP000062645">
    <property type="component" value="Chromosome"/>
</dbReference>
<evidence type="ECO:0000313" key="1">
    <source>
        <dbReference type="EMBL" id="ALF56272.1"/>
    </source>
</evidence>
<accession>A0A0M4SR64</accession>
<dbReference type="OrthoDB" id="517056at2"/>
<evidence type="ECO:0000313" key="2">
    <source>
        <dbReference type="Proteomes" id="UP000062645"/>
    </source>
</evidence>
<proteinExistence type="predicted"/>
<dbReference type="STRING" id="224013.ACX27_05715"/>
<dbReference type="EMBL" id="CP012036">
    <property type="protein sequence ID" value="ALF56272.1"/>
    <property type="molecule type" value="Genomic_DNA"/>
</dbReference>
<dbReference type="KEGG" id="npz:ACX27_05715"/>
<reference evidence="1 2" key="2">
    <citation type="journal article" date="2016" name="Genome Announc.">
        <title>Draft Genome Sequence of the N2-Fixing Cyanobacterium Nostoc piscinale CENA21, Isolated from the Brazilian Amazon Floodplain.</title>
        <authorList>
            <person name="Leao T."/>
            <person name="Guimaraes P.I."/>
            <person name="de Melo A.G."/>
            <person name="Ramos R.T."/>
            <person name="Leao P.N."/>
            <person name="Silva A."/>
            <person name="Fiore M.F."/>
            <person name="Schneider M.P."/>
        </authorList>
    </citation>
    <scope>NUCLEOTIDE SEQUENCE [LARGE SCALE GENOMIC DNA]</scope>
    <source>
        <strain evidence="1 2">CENA21</strain>
    </source>
</reference>
<protein>
    <submittedName>
        <fullName evidence="1">Uncharacterized protein</fullName>
    </submittedName>
</protein>
<keyword evidence="2" id="KW-1185">Reference proteome</keyword>
<gene>
    <name evidence="1" type="ORF">ACX27_05715</name>
</gene>
<sequence>MKMCVVNSKILRQFWAVVEQTQSSTLLGLNDKDLVKLLLGQIESNKVLNYEETLNLTDYINSKTLLIRDLAQARSAS</sequence>